<evidence type="ECO:0000256" key="1">
    <source>
        <dbReference type="SAM" id="Phobius"/>
    </source>
</evidence>
<dbReference type="EMBL" id="KQ435878">
    <property type="protein sequence ID" value="KOX69920.1"/>
    <property type="molecule type" value="Genomic_DNA"/>
</dbReference>
<keyword evidence="3" id="KW-1185">Reference proteome</keyword>
<gene>
    <name evidence="2" type="ORF">WN51_04433</name>
</gene>
<proteinExistence type="predicted"/>
<reference evidence="2 3" key="1">
    <citation type="submission" date="2015-07" db="EMBL/GenBank/DDBJ databases">
        <title>The genome of Melipona quadrifasciata.</title>
        <authorList>
            <person name="Pan H."/>
            <person name="Kapheim K."/>
        </authorList>
    </citation>
    <scope>NUCLEOTIDE SEQUENCE [LARGE SCALE GENOMIC DNA]</scope>
    <source>
        <strain evidence="2">0111107301</strain>
        <tissue evidence="2">Whole body</tissue>
    </source>
</reference>
<keyword evidence="1" id="KW-1133">Transmembrane helix</keyword>
<name>A0A0M8ZRY5_9HYME</name>
<protein>
    <submittedName>
        <fullName evidence="2">Uncharacterized protein</fullName>
    </submittedName>
</protein>
<keyword evidence="1" id="KW-0472">Membrane</keyword>
<feature type="transmembrane region" description="Helical" evidence="1">
    <location>
        <begin position="85"/>
        <end position="107"/>
    </location>
</feature>
<keyword evidence="1" id="KW-0812">Transmembrane</keyword>
<evidence type="ECO:0000313" key="3">
    <source>
        <dbReference type="Proteomes" id="UP000053105"/>
    </source>
</evidence>
<sequence length="313" mass="36735">MRNTLPIGWREQGIIGGRQKRRANGVSWQRRLHAKGAAAKRTLAQTKKEKEDERARPWETYRVMCIYLLYFPKDPMGNDNTIRDILYLFIIELFEFVIKIAFTYFAIFDAKILRSRNEINKITKFYNLGKNRKLRKEKYGFDAFETEDQLYISFAVERSLDTAAERVTSVNVFHPRFKLQSAGICDGNDGQSKGFLLHTALVEFPVRSNPTYKWVMQHSTNIFIAVQFEKKDQISSSSYRIEIVNENPFVPQPPTCLPTFKFHEYLVSVAPFHHKNLKLRKTPHGLNRKSSFDHKYPVRCEQKSFNPLSYEDF</sequence>
<dbReference type="Proteomes" id="UP000053105">
    <property type="component" value="Unassembled WGS sequence"/>
</dbReference>
<evidence type="ECO:0000313" key="2">
    <source>
        <dbReference type="EMBL" id="KOX69920.1"/>
    </source>
</evidence>
<accession>A0A0M8ZRY5</accession>
<dbReference type="AlphaFoldDB" id="A0A0M8ZRY5"/>
<organism evidence="2 3">
    <name type="scientific">Melipona quadrifasciata</name>
    <dbReference type="NCBI Taxonomy" id="166423"/>
    <lineage>
        <taxon>Eukaryota</taxon>
        <taxon>Metazoa</taxon>
        <taxon>Ecdysozoa</taxon>
        <taxon>Arthropoda</taxon>
        <taxon>Hexapoda</taxon>
        <taxon>Insecta</taxon>
        <taxon>Pterygota</taxon>
        <taxon>Neoptera</taxon>
        <taxon>Endopterygota</taxon>
        <taxon>Hymenoptera</taxon>
        <taxon>Apocrita</taxon>
        <taxon>Aculeata</taxon>
        <taxon>Apoidea</taxon>
        <taxon>Anthophila</taxon>
        <taxon>Apidae</taxon>
        <taxon>Melipona</taxon>
    </lineage>
</organism>